<sequence>MRRNITPQIVPELQKNVSAEINFETWCLDTLGPLPLSGGKKYVVVCVDVRTSLVVLEPVPDDTSDTIFLKQLYKRRMVNIRLLKVFGESRVFLPKHPIFSKGMEKAFLNQTEPSSSTNGSTTNPTMRTFALRSGNIFSRKPEHTRQQRNNLNSTDKNIQMAQDSINTRPPAQNQNLEIPSHPECSPLSNSSLFHSMREDKEKKSDKYADSTDEPTICQEERLPIIKMDDTGTTSTPNRPKRVDSIVLQAFETGLRSELQEVVRLRQDDYDNLDEALEIAQTIEFESQRGRNSNRSQQQIGRGRGRMRGQNTYRGIPTPERRNVRFQENHREAGFMAENYDDPSSPFNRFEDITNINEDLSSPLDGSLNLNASWRPKGKLKSQGFPFLHKVKVNSQDMFCLVDTGCIRLLIEYDLFRKILPAQNLIFTGSKVKSLSGDFLDVAGETEVLITIPGFHPVHWLALIVVLGQWVRSFLQEQQFFSLQQKKNHPYILKLSNTPRIGFLFSISTIVGTLEKFLGEVLGCFQEIDDYSLNQAFPLEEFWKERDLILAAYTNSENTSKLEEQIDKVKLDHLDQKLKEKLRRLLEMYGRMQSTYDVSQNNTMEEEIDINPDVPIHRVKQLNLPLLQQKALESPWPLTRADDIFSTLGLSGARFISIIDMSHGFYNVNLHEKSEKYISFSSPVTGQQMIFQRLPQGTSPSPQIFQEFMSILFEGMPSFVRFYIDDLVIFSQSEDEHLTHLEKKVSLLGFIITPEGVKPKESKIREIVQLKPPRNIEELRSFLGLTGFYRRFFLNYAKLTSCFTRLLRKDTKWEWREEQQSFFNLLKEELSKSVFLKFPYHDGRPYYIITDSSKDVSASTLLQKDDDNRWRLISTHSRVHSLAMSRSCNFTRELFAIVDGLKRSSYEIFGRETYILTDYKAITYIQKSRDVDSKLYRISVMLSDKNIQWIYIKGKLNTVDILSRPPDDTLLQTRPLSLVDEEAGFLAATVQTEPTSMNSSSPKGNLEFLGLECQQIRKCLISGVLQLSNLQVLMAAHHNVERSLVKLRNFCYFDKMSTHIKNEAQNCHICMRRNVTPKIMPELQKNVSAEISFETWCLDTLGPLPLSGGNKYVVVCVDVRTSLVVLEPVPDVTSETIYSQAAFHSSLFKRLMSFLKVKKLFTSPRAPYTNGAAENKVKLCKRLICKYIDVTSGS</sequence>
<name>A0AA88KTS9_ARTSF</name>
<dbReference type="PROSITE" id="PS50878">
    <property type="entry name" value="RT_POL"/>
    <property type="match status" value="1"/>
</dbReference>
<dbReference type="AlphaFoldDB" id="A0AA88KTS9"/>
<comment type="caution">
    <text evidence="6">The sequence shown here is derived from an EMBL/GenBank/DDBJ whole genome shotgun (WGS) entry which is preliminary data.</text>
</comment>
<dbReference type="GO" id="GO:0015074">
    <property type="term" value="P:DNA integration"/>
    <property type="evidence" value="ECO:0007669"/>
    <property type="project" value="InterPro"/>
</dbReference>
<dbReference type="CDD" id="cd01647">
    <property type="entry name" value="RT_LTR"/>
    <property type="match status" value="1"/>
</dbReference>
<keyword evidence="7" id="KW-1185">Reference proteome</keyword>
<proteinExistence type="predicted"/>
<dbReference type="InterPro" id="IPR036397">
    <property type="entry name" value="RNaseH_sf"/>
</dbReference>
<evidence type="ECO:0000259" key="4">
    <source>
        <dbReference type="PROSITE" id="PS50878"/>
    </source>
</evidence>
<dbReference type="Gene3D" id="3.30.420.10">
    <property type="entry name" value="Ribonuclease H-like superfamily/Ribonuclease H"/>
    <property type="match status" value="2"/>
</dbReference>
<dbReference type="GO" id="GO:0042575">
    <property type="term" value="C:DNA polymerase complex"/>
    <property type="evidence" value="ECO:0007669"/>
    <property type="project" value="UniProtKB-ARBA"/>
</dbReference>
<dbReference type="PANTHER" id="PTHR37984">
    <property type="entry name" value="PROTEIN CBG26694"/>
    <property type="match status" value="1"/>
</dbReference>
<evidence type="ECO:0000256" key="3">
    <source>
        <dbReference type="SAM" id="MobiDB-lite"/>
    </source>
</evidence>
<feature type="region of interest" description="Disordered" evidence="3">
    <location>
        <begin position="286"/>
        <end position="316"/>
    </location>
</feature>
<dbReference type="Proteomes" id="UP001187531">
    <property type="component" value="Unassembled WGS sequence"/>
</dbReference>
<dbReference type="GO" id="GO:0003964">
    <property type="term" value="F:RNA-directed DNA polymerase activity"/>
    <property type="evidence" value="ECO:0007669"/>
    <property type="project" value="UniProtKB-EC"/>
</dbReference>
<keyword evidence="2" id="KW-0511">Multifunctional enzyme</keyword>
<dbReference type="EMBL" id="JAVRJZ010000526">
    <property type="protein sequence ID" value="KAK2702266.1"/>
    <property type="molecule type" value="Genomic_DNA"/>
</dbReference>
<feature type="region of interest" description="Disordered" evidence="3">
    <location>
        <begin position="135"/>
        <end position="191"/>
    </location>
</feature>
<feature type="domain" description="Reverse transcriptase" evidence="4">
    <location>
        <begin position="554"/>
        <end position="786"/>
    </location>
</feature>
<feature type="compositionally biased region" description="Polar residues" evidence="3">
    <location>
        <begin position="147"/>
        <end position="177"/>
    </location>
</feature>
<organism evidence="6 7">
    <name type="scientific">Artemia franciscana</name>
    <name type="common">Brine shrimp</name>
    <name type="synonym">Artemia sanfranciscana</name>
    <dbReference type="NCBI Taxonomy" id="6661"/>
    <lineage>
        <taxon>Eukaryota</taxon>
        <taxon>Metazoa</taxon>
        <taxon>Ecdysozoa</taxon>
        <taxon>Arthropoda</taxon>
        <taxon>Crustacea</taxon>
        <taxon>Branchiopoda</taxon>
        <taxon>Anostraca</taxon>
        <taxon>Artemiidae</taxon>
        <taxon>Artemia</taxon>
    </lineage>
</organism>
<feature type="compositionally biased region" description="Low complexity" evidence="3">
    <location>
        <begin position="289"/>
        <end position="300"/>
    </location>
</feature>
<feature type="domain" description="Integrase catalytic" evidence="5">
    <location>
        <begin position="7"/>
        <end position="187"/>
    </location>
</feature>
<evidence type="ECO:0000313" key="7">
    <source>
        <dbReference type="Proteomes" id="UP001187531"/>
    </source>
</evidence>
<dbReference type="InterPro" id="IPR000477">
    <property type="entry name" value="RT_dom"/>
</dbReference>
<reference evidence="6" key="1">
    <citation type="submission" date="2023-07" db="EMBL/GenBank/DDBJ databases">
        <title>Chromosome-level genome assembly of Artemia franciscana.</title>
        <authorList>
            <person name="Jo E."/>
        </authorList>
    </citation>
    <scope>NUCLEOTIDE SEQUENCE</scope>
    <source>
        <tissue evidence="6">Whole body</tissue>
    </source>
</reference>
<dbReference type="Pfam" id="PF17919">
    <property type="entry name" value="RT_RNaseH_2"/>
    <property type="match status" value="1"/>
</dbReference>
<dbReference type="FunFam" id="3.30.70.270:FF:000020">
    <property type="entry name" value="Transposon Tf2-6 polyprotein-like Protein"/>
    <property type="match status" value="1"/>
</dbReference>
<dbReference type="SUPFAM" id="SSF56672">
    <property type="entry name" value="DNA/RNA polymerases"/>
    <property type="match status" value="1"/>
</dbReference>
<dbReference type="Pfam" id="PF00078">
    <property type="entry name" value="RVT_1"/>
    <property type="match status" value="1"/>
</dbReference>
<dbReference type="InterPro" id="IPR043128">
    <property type="entry name" value="Rev_trsase/Diguanyl_cyclase"/>
</dbReference>
<dbReference type="InterPro" id="IPR001584">
    <property type="entry name" value="Integrase_cat-core"/>
</dbReference>
<dbReference type="PANTHER" id="PTHR37984:SF5">
    <property type="entry name" value="PROTEIN NYNRIN-LIKE"/>
    <property type="match status" value="1"/>
</dbReference>
<gene>
    <name evidence="6" type="ORF">QYM36_019128</name>
</gene>
<dbReference type="InterPro" id="IPR041577">
    <property type="entry name" value="RT_RNaseH_2"/>
</dbReference>
<evidence type="ECO:0000256" key="1">
    <source>
        <dbReference type="ARBA" id="ARBA00012493"/>
    </source>
</evidence>
<dbReference type="InterPro" id="IPR050951">
    <property type="entry name" value="Retrovirus_Pol_polyprotein"/>
</dbReference>
<dbReference type="EC" id="2.7.7.49" evidence="1"/>
<dbReference type="InterPro" id="IPR043502">
    <property type="entry name" value="DNA/RNA_pol_sf"/>
</dbReference>
<dbReference type="PROSITE" id="PS50994">
    <property type="entry name" value="INTEGRASE"/>
    <property type="match status" value="1"/>
</dbReference>
<dbReference type="GO" id="GO:0003676">
    <property type="term" value="F:nucleic acid binding"/>
    <property type="evidence" value="ECO:0007669"/>
    <property type="project" value="InterPro"/>
</dbReference>
<evidence type="ECO:0000256" key="2">
    <source>
        <dbReference type="ARBA" id="ARBA00023268"/>
    </source>
</evidence>
<evidence type="ECO:0000313" key="6">
    <source>
        <dbReference type="EMBL" id="KAK2702266.1"/>
    </source>
</evidence>
<protein>
    <recommendedName>
        <fullName evidence="1">RNA-directed DNA polymerase</fullName>
        <ecNumber evidence="1">2.7.7.49</ecNumber>
    </recommendedName>
</protein>
<dbReference type="InterPro" id="IPR012337">
    <property type="entry name" value="RNaseH-like_sf"/>
</dbReference>
<accession>A0AA88KTS9</accession>
<dbReference type="Gene3D" id="3.30.70.270">
    <property type="match status" value="2"/>
</dbReference>
<evidence type="ECO:0000259" key="5">
    <source>
        <dbReference type="PROSITE" id="PS50994"/>
    </source>
</evidence>
<dbReference type="Gene3D" id="3.10.10.10">
    <property type="entry name" value="HIV Type 1 Reverse Transcriptase, subunit A, domain 1"/>
    <property type="match status" value="1"/>
</dbReference>
<dbReference type="SUPFAM" id="SSF53098">
    <property type="entry name" value="Ribonuclease H-like"/>
    <property type="match status" value="2"/>
</dbReference>